<organism evidence="8 9">
    <name type="scientific">Tuber aestivum</name>
    <name type="common">summer truffle</name>
    <dbReference type="NCBI Taxonomy" id="59557"/>
    <lineage>
        <taxon>Eukaryota</taxon>
        <taxon>Fungi</taxon>
        <taxon>Dikarya</taxon>
        <taxon>Ascomycota</taxon>
        <taxon>Pezizomycotina</taxon>
        <taxon>Pezizomycetes</taxon>
        <taxon>Pezizales</taxon>
        <taxon>Tuberaceae</taxon>
        <taxon>Tuber</taxon>
    </lineage>
</organism>
<dbReference type="PANTHER" id="PTHR14212">
    <property type="entry name" value="U4/U6-ASSOCIATED RNA SPLICING FACTOR-RELATED"/>
    <property type="match status" value="1"/>
</dbReference>
<feature type="region of interest" description="Disordered" evidence="5">
    <location>
        <begin position="1"/>
        <end position="30"/>
    </location>
</feature>
<evidence type="ECO:0000259" key="6">
    <source>
        <dbReference type="Pfam" id="PF06544"/>
    </source>
</evidence>
<dbReference type="InterPro" id="IPR010541">
    <property type="entry name" value="Prp3_C"/>
</dbReference>
<evidence type="ECO:0000256" key="2">
    <source>
        <dbReference type="ARBA" id="ARBA00022664"/>
    </source>
</evidence>
<dbReference type="Pfam" id="PF08572">
    <property type="entry name" value="PRP3"/>
    <property type="match status" value="1"/>
</dbReference>
<dbReference type="InterPro" id="IPR013881">
    <property type="entry name" value="Pre-mRNA_splic_Prp3_dom"/>
</dbReference>
<dbReference type="PANTHER" id="PTHR14212:SF0">
    <property type="entry name" value="U4_U6 SMALL NUCLEAR RIBONUCLEOPROTEIN PRP3"/>
    <property type="match status" value="1"/>
</dbReference>
<feature type="compositionally biased region" description="Basic and acidic residues" evidence="5">
    <location>
        <begin position="111"/>
        <end position="123"/>
    </location>
</feature>
<keyword evidence="3" id="KW-0508">mRNA splicing</keyword>
<evidence type="ECO:0000256" key="3">
    <source>
        <dbReference type="ARBA" id="ARBA00023187"/>
    </source>
</evidence>
<name>A0A292Q9U5_9PEZI</name>
<dbReference type="EMBL" id="LN890943">
    <property type="protein sequence ID" value="CUS15861.1"/>
    <property type="molecule type" value="Genomic_DNA"/>
</dbReference>
<evidence type="ECO:0000313" key="9">
    <source>
        <dbReference type="Proteomes" id="UP001412239"/>
    </source>
</evidence>
<reference evidence="8" key="1">
    <citation type="submission" date="2015-10" db="EMBL/GenBank/DDBJ databases">
        <authorList>
            <person name="Regsiter A."/>
            <person name="william w."/>
        </authorList>
    </citation>
    <scope>NUCLEOTIDE SEQUENCE</scope>
    <source>
        <strain evidence="8">Montdore</strain>
    </source>
</reference>
<keyword evidence="2" id="KW-0507">mRNA processing</keyword>
<comment type="subcellular location">
    <subcellularLocation>
        <location evidence="1">Nucleus</location>
    </subcellularLocation>
</comment>
<dbReference type="Proteomes" id="UP001412239">
    <property type="component" value="Unassembled WGS sequence"/>
</dbReference>
<protein>
    <submittedName>
        <fullName evidence="8">Uncharacterized protein</fullName>
    </submittedName>
</protein>
<evidence type="ECO:0000256" key="5">
    <source>
        <dbReference type="SAM" id="MobiDB-lite"/>
    </source>
</evidence>
<feature type="region of interest" description="Disordered" evidence="5">
    <location>
        <begin position="55"/>
        <end position="192"/>
    </location>
</feature>
<feature type="domain" description="Pre-mRNA-splicing factor 3" evidence="7">
    <location>
        <begin position="190"/>
        <end position="403"/>
    </location>
</feature>
<proteinExistence type="predicted"/>
<dbReference type="Pfam" id="PF06544">
    <property type="entry name" value="Prp3_C"/>
    <property type="match status" value="1"/>
</dbReference>
<evidence type="ECO:0000259" key="7">
    <source>
        <dbReference type="Pfam" id="PF08572"/>
    </source>
</evidence>
<dbReference type="GO" id="GO:0000398">
    <property type="term" value="P:mRNA splicing, via spliceosome"/>
    <property type="evidence" value="ECO:0007669"/>
    <property type="project" value="InterPro"/>
</dbReference>
<feature type="compositionally biased region" description="Pro residues" evidence="5">
    <location>
        <begin position="63"/>
        <end position="73"/>
    </location>
</feature>
<keyword evidence="4" id="KW-0539">Nucleus</keyword>
<sequence length="570" mass="62596">MASMVPSKRPPEEEPSISSKKPKQGVDQERIQKMLAEARARAAAVAAKLNSNVRISAPSSASPTPPPAPPPPAAQSAADRIAAMRARVSGAVSRSSGLAAGGPPRPPPSAHRREEPDMEEVSKARGGLDVGLHPALLGDGGDAGSAKRGKGGIPPKFATTMANRRAKGKTGKKQLEIQGPSADMTDPSKNPYFDPNLASKVVAPRRMSKALAFNQKGKYIEQANALRRQAALEAMKKRIAEAARKVGIDEDMHADKAFAREPPPEIEWWDQGLTTASSYEAITPETLLISAADTIVTYYVQHPVLLAPPQDQLAPAMKPFPLTKKEQKKVRRQRRAEALKEKQAKVRLGLEPPPPPKIKKSNLMRVLGEEAVKDPTAVEARVNREIKERHEGHLKANEERKLTKEQRHEQLAANQEKDLARGIHVLVFRIETLANGRHRYKININAEQLALTGICILNPKFNLVIVEGGIHSITKFRKLMVNRIDWKEGITAREGSKGVEGDAGAEEEGQAVDMTKNMCTLVWEGEVRQKGFKRFTTERVPSDALARERLERARMEYMWTQAKNAVAKEG</sequence>
<dbReference type="GO" id="GO:0046540">
    <property type="term" value="C:U4/U6 x U5 tri-snRNP complex"/>
    <property type="evidence" value="ECO:0007669"/>
    <property type="project" value="InterPro"/>
</dbReference>
<evidence type="ECO:0000256" key="1">
    <source>
        <dbReference type="ARBA" id="ARBA00004123"/>
    </source>
</evidence>
<dbReference type="CDD" id="cd24162">
    <property type="entry name" value="Prp3_C"/>
    <property type="match status" value="1"/>
</dbReference>
<dbReference type="AlphaFoldDB" id="A0A292Q9U5"/>
<evidence type="ECO:0000256" key="4">
    <source>
        <dbReference type="ARBA" id="ARBA00023242"/>
    </source>
</evidence>
<gene>
    <name evidence="8" type="ORF">GSTUAT00000138001</name>
</gene>
<feature type="compositionally biased region" description="Low complexity" evidence="5">
    <location>
        <begin position="74"/>
        <end position="102"/>
    </location>
</feature>
<feature type="domain" description="Small nuclear ribonucleoprotein Prp3 C-terminal" evidence="6">
    <location>
        <begin position="427"/>
        <end position="562"/>
    </location>
</feature>
<feature type="non-terminal residue" evidence="8">
    <location>
        <position position="570"/>
    </location>
</feature>
<evidence type="ECO:0000313" key="8">
    <source>
        <dbReference type="EMBL" id="CUS15861.1"/>
    </source>
</evidence>
<accession>A0A292Q9U5</accession>
<keyword evidence="9" id="KW-1185">Reference proteome</keyword>
<dbReference type="InterPro" id="IPR027104">
    <property type="entry name" value="Prp3"/>
</dbReference>